<dbReference type="PROSITE" id="PS00211">
    <property type="entry name" value="ABC_TRANSPORTER_1"/>
    <property type="match status" value="1"/>
</dbReference>
<dbReference type="GO" id="GO:0016887">
    <property type="term" value="F:ATP hydrolysis activity"/>
    <property type="evidence" value="ECO:0007669"/>
    <property type="project" value="InterPro"/>
</dbReference>
<dbReference type="EMBL" id="DSID01000620">
    <property type="protein sequence ID" value="HEX71206.1"/>
    <property type="molecule type" value="Genomic_DNA"/>
</dbReference>
<comment type="caution">
    <text evidence="5">The sequence shown here is derived from an EMBL/GenBank/DDBJ whole genome shotgun (WGS) entry which is preliminary data.</text>
</comment>
<evidence type="ECO:0000256" key="2">
    <source>
        <dbReference type="ARBA" id="ARBA00022741"/>
    </source>
</evidence>
<dbReference type="Pfam" id="PF00005">
    <property type="entry name" value="ABC_tran"/>
    <property type="match status" value="1"/>
</dbReference>
<feature type="domain" description="ABC transporter" evidence="4">
    <location>
        <begin position="20"/>
        <end position="244"/>
    </location>
</feature>
<proteinExistence type="predicted"/>
<dbReference type="SMART" id="SM00382">
    <property type="entry name" value="AAA"/>
    <property type="match status" value="1"/>
</dbReference>
<accession>A0A7C2WI13</accession>
<gene>
    <name evidence="5" type="ORF">ENP13_08200</name>
</gene>
<dbReference type="InterPro" id="IPR017911">
    <property type="entry name" value="MacB-like_ATP-bd"/>
</dbReference>
<dbReference type="AlphaFoldDB" id="A0A7C2WI13"/>
<dbReference type="Gene3D" id="3.40.50.300">
    <property type="entry name" value="P-loop containing nucleotide triphosphate hydrolases"/>
    <property type="match status" value="1"/>
</dbReference>
<organism evidence="5">
    <name type="scientific">Thermorudis sp</name>
    <dbReference type="NCBI Taxonomy" id="1969470"/>
    <lineage>
        <taxon>Bacteria</taxon>
        <taxon>Pseudomonadati</taxon>
        <taxon>Thermomicrobiota</taxon>
        <taxon>Thermomicrobia</taxon>
        <taxon>Thermomicrobia incertae sedis</taxon>
        <taxon>Thermorudis</taxon>
    </lineage>
</organism>
<dbReference type="SUPFAM" id="SSF52540">
    <property type="entry name" value="P-loop containing nucleoside triphosphate hydrolases"/>
    <property type="match status" value="1"/>
</dbReference>
<evidence type="ECO:0000256" key="1">
    <source>
        <dbReference type="ARBA" id="ARBA00022448"/>
    </source>
</evidence>
<keyword evidence="3 5" id="KW-0067">ATP-binding</keyword>
<keyword evidence="1" id="KW-0813">Transport</keyword>
<protein>
    <submittedName>
        <fullName evidence="5">ABC transporter ATP-binding protein</fullName>
    </submittedName>
</protein>
<dbReference type="InterPro" id="IPR003439">
    <property type="entry name" value="ABC_transporter-like_ATP-bd"/>
</dbReference>
<dbReference type="PANTHER" id="PTHR24220">
    <property type="entry name" value="IMPORT ATP-BINDING PROTEIN"/>
    <property type="match status" value="1"/>
</dbReference>
<keyword evidence="2" id="KW-0547">Nucleotide-binding</keyword>
<evidence type="ECO:0000259" key="4">
    <source>
        <dbReference type="PROSITE" id="PS50893"/>
    </source>
</evidence>
<evidence type="ECO:0000256" key="3">
    <source>
        <dbReference type="ARBA" id="ARBA00022840"/>
    </source>
</evidence>
<dbReference type="InterPro" id="IPR027417">
    <property type="entry name" value="P-loop_NTPase"/>
</dbReference>
<sequence length="244" mass="26197">MENHTRSREAAQSSARPELLRVDRVSRAFVTPAETVHAVREVSFAARAGEFVCIFGPSGSGKTTLLNLIAGLDVPDSGTIHVAGVDVGALDEAGRARLRLETVGVVFQDHQLIEEFTAWENVALPLEVRGVPLEQARAAALAELERVGLGGLTDRLPSQLSGGQRQRVGIARALAGQRRVLLADEPTGSLDSANSRALFALIRALCEQGTLAVVCSHDPLCQEYADTVYEMVDGHLSRREVARV</sequence>
<name>A0A7C2WI13_9BACT</name>
<dbReference type="CDD" id="cd03255">
    <property type="entry name" value="ABC_MJ0796_LolCDE_FtsE"/>
    <property type="match status" value="1"/>
</dbReference>
<dbReference type="InterPro" id="IPR017871">
    <property type="entry name" value="ABC_transporter-like_CS"/>
</dbReference>
<evidence type="ECO:0000313" key="5">
    <source>
        <dbReference type="EMBL" id="HEX71206.1"/>
    </source>
</evidence>
<dbReference type="InterPro" id="IPR003593">
    <property type="entry name" value="AAA+_ATPase"/>
</dbReference>
<dbReference type="PROSITE" id="PS50893">
    <property type="entry name" value="ABC_TRANSPORTER_2"/>
    <property type="match status" value="1"/>
</dbReference>
<dbReference type="GO" id="GO:0022857">
    <property type="term" value="F:transmembrane transporter activity"/>
    <property type="evidence" value="ECO:0007669"/>
    <property type="project" value="TreeGrafter"/>
</dbReference>
<dbReference type="GO" id="GO:0005524">
    <property type="term" value="F:ATP binding"/>
    <property type="evidence" value="ECO:0007669"/>
    <property type="project" value="UniProtKB-KW"/>
</dbReference>
<dbReference type="GO" id="GO:0005886">
    <property type="term" value="C:plasma membrane"/>
    <property type="evidence" value="ECO:0007669"/>
    <property type="project" value="TreeGrafter"/>
</dbReference>
<dbReference type="InterPro" id="IPR015854">
    <property type="entry name" value="ABC_transpr_LolD-like"/>
</dbReference>
<reference evidence="5" key="1">
    <citation type="journal article" date="2020" name="mSystems">
        <title>Genome- and Community-Level Interaction Insights into Carbon Utilization and Element Cycling Functions of Hydrothermarchaeota in Hydrothermal Sediment.</title>
        <authorList>
            <person name="Zhou Z."/>
            <person name="Liu Y."/>
            <person name="Xu W."/>
            <person name="Pan J."/>
            <person name="Luo Z.H."/>
            <person name="Li M."/>
        </authorList>
    </citation>
    <scope>NUCLEOTIDE SEQUENCE [LARGE SCALE GENOMIC DNA]</scope>
    <source>
        <strain evidence="5">SpSt-192</strain>
    </source>
</reference>